<keyword evidence="1" id="KW-0812">Transmembrane</keyword>
<dbReference type="InterPro" id="IPR009612">
    <property type="entry name" value="IcmF-rel"/>
</dbReference>
<feature type="domain" description="IcmF-related" evidence="4">
    <location>
        <begin position="476"/>
        <end position="796"/>
    </location>
</feature>
<feature type="domain" description="Type VI secretion system component TssM1 N-terminal" evidence="5">
    <location>
        <begin position="174"/>
        <end position="429"/>
    </location>
</feature>
<evidence type="ECO:0000313" key="7">
    <source>
        <dbReference type="Proteomes" id="UP000295106"/>
    </source>
</evidence>
<feature type="domain" description="Type VI secretion system IcmF C-terminal" evidence="3">
    <location>
        <begin position="1057"/>
        <end position="1159"/>
    </location>
</feature>
<reference evidence="6 7" key="1">
    <citation type="submission" date="2019-03" db="EMBL/GenBank/DDBJ databases">
        <title>Genomic Encyclopedia of Type Strains, Phase IV (KMG-IV): sequencing the most valuable type-strain genomes for metagenomic binning, comparative biology and taxonomic classification.</title>
        <authorList>
            <person name="Goeker M."/>
        </authorList>
    </citation>
    <scope>NUCLEOTIDE SEQUENCE [LARGE SCALE GENOMIC DNA]</scope>
    <source>
        <strain evidence="6 7">DSM 1709</strain>
    </source>
</reference>
<dbReference type="PANTHER" id="PTHR36153:SF1">
    <property type="entry name" value="TYPE VI SECRETION SYSTEM COMPONENT TSSM1"/>
    <property type="match status" value="1"/>
</dbReference>
<keyword evidence="1" id="KW-1133">Transmembrane helix</keyword>
<dbReference type="InterPro" id="IPR010623">
    <property type="entry name" value="IcmF_C"/>
</dbReference>
<dbReference type="NCBIfam" id="TIGR03348">
    <property type="entry name" value="VI_IcmF"/>
    <property type="match status" value="1"/>
</dbReference>
<protein>
    <submittedName>
        <fullName evidence="6">Type VI secretion system protein ImpL</fullName>
    </submittedName>
</protein>
<name>A0A4V2SH80_RUBGE</name>
<feature type="transmembrane region" description="Helical" evidence="1">
    <location>
        <begin position="37"/>
        <end position="56"/>
    </location>
</feature>
<dbReference type="InterPro" id="IPR027417">
    <property type="entry name" value="P-loop_NTPase"/>
</dbReference>
<dbReference type="RefSeq" id="WP_132645636.1">
    <property type="nucleotide sequence ID" value="NZ_CP181386.1"/>
</dbReference>
<feature type="transmembrane region" description="Helical" evidence="1">
    <location>
        <begin position="425"/>
        <end position="446"/>
    </location>
</feature>
<dbReference type="Pfam" id="PF06744">
    <property type="entry name" value="IcmF_C"/>
    <property type="match status" value="1"/>
</dbReference>
<evidence type="ECO:0000259" key="4">
    <source>
        <dbReference type="Pfam" id="PF06761"/>
    </source>
</evidence>
<sequence>MRAPRLRAALLAGGAAILVLAAGFGSAVASAGHGTPAAAAAAALVAAAAIAVWWFGRLRARRRGSRLEQGLSAAAPGGDDDALVQQRDEALRRLRESRLWQAHGRAALYALPWYVVIGEPAAGKSSAVLAAGLGITPGDGGGVRGVGGTRHCDWFFGTEAIVLDTAGRYAVQPQDRGEWLGFLALLRRTRPRAPVDGVVVAASIDQLAAQTADTIIELARSLRSRVHELTEQLGVAMPVYLLFTKADLIAGFEDFFADADGDERERVWGATLSCRDSAEGAARRFELAFAELRAGLRERALMRLESSCASASPATLGFGLEFAALEPALATFVATLFDDNPYQLRPMLRGFYFSSALQAGEARPRATEVAARRFSLPPAAPAEAPAGGHASRAFFLGQVFARVLGGDRGLVRRQLSPRRRHLQHAGYALALSALAATLGAFSLAYLESGRLLSQTVTEMGQISALQDGRDDLGSRLEALERLQRRLDALAQRPDTARWSARLGLDPGASLEERLLADYHAGVRDLMLVPVGTALERDLDAFVRAPGAPGTAQEQQAVYDTLKTYLMLGEPGRREAAHLNEQIARHWRGWLEARRGTLAADELLRRARTVAAFALARAGDAAFPRLEARSALVEAVRSRLREARDARAPEERVYDEIRTRAAARHAPLTLAVVLGDDTPPGTLGSSTLVSGAYTREAWLETVAPSMRAAAEGTLQHRDWVLETSSREDLTLRASPQRLKQTLADQHRQQHAAAWQQFADGVTLAPFRDLDDAITALEPLCDPVVSPLRRLVIGMARHSALDEPGPDLSVAAGAGTWGVWMRSAWGRSAPAAAASAAAGADTTGGRATLDLQAFAGLRAAGDAQAPLQRYLQALARVRSRLQAIARQGEPGAGARELLAGTLADAEGSEIAAALRLTEELLAQASPSARSLLRPLLARPLAASVAVLVPVTEAELNRRWANEVHDGFVRGPGAKYPFQPTARVEASADEIARVFGPGGSLARFAETALGPLVVRHGDVLEPRRWGELGIRLRPELARGLPLWLAAGAGGAGPGAESTAFQLQPLASAGLVEYSVDIDGQALRYRNAAAGWTDFVWPNPSGRSGVHIRGTTADGTTISFVEAPGTFGLDRAFELAQRTRQADGGVELAWSRDGHRLRVLLRVVRAPDGAAVAATWRGLRLPAVVAGTSAAAATTGGGK</sequence>
<proteinExistence type="predicted"/>
<keyword evidence="1" id="KW-0472">Membrane</keyword>
<feature type="chain" id="PRO_5020963423" evidence="2">
    <location>
        <begin position="22"/>
        <end position="1195"/>
    </location>
</feature>
<dbReference type="PANTHER" id="PTHR36153">
    <property type="entry name" value="INNER MEMBRANE PROTEIN-RELATED"/>
    <property type="match status" value="1"/>
</dbReference>
<evidence type="ECO:0000256" key="2">
    <source>
        <dbReference type="SAM" id="SignalP"/>
    </source>
</evidence>
<dbReference type="Pfam" id="PF14331">
    <property type="entry name" value="IcmF-related_N"/>
    <property type="match status" value="1"/>
</dbReference>
<evidence type="ECO:0000256" key="1">
    <source>
        <dbReference type="SAM" id="Phobius"/>
    </source>
</evidence>
<evidence type="ECO:0000259" key="5">
    <source>
        <dbReference type="Pfam" id="PF14331"/>
    </source>
</evidence>
<organism evidence="6 7">
    <name type="scientific">Rubrivivax gelatinosus</name>
    <name type="common">Rhodocyclus gelatinosus</name>
    <name type="synonym">Rhodopseudomonas gelatinosa</name>
    <dbReference type="NCBI Taxonomy" id="28068"/>
    <lineage>
        <taxon>Bacteria</taxon>
        <taxon>Pseudomonadati</taxon>
        <taxon>Pseudomonadota</taxon>
        <taxon>Betaproteobacteria</taxon>
        <taxon>Burkholderiales</taxon>
        <taxon>Sphaerotilaceae</taxon>
        <taxon>Rubrivivax</taxon>
    </lineage>
</organism>
<feature type="signal peptide" evidence="2">
    <location>
        <begin position="1"/>
        <end position="21"/>
    </location>
</feature>
<dbReference type="InterPro" id="IPR017731">
    <property type="entry name" value="TssM1-like"/>
</dbReference>
<evidence type="ECO:0000259" key="3">
    <source>
        <dbReference type="Pfam" id="PF06744"/>
    </source>
</evidence>
<dbReference type="SUPFAM" id="SSF52540">
    <property type="entry name" value="P-loop containing nucleoside triphosphate hydrolases"/>
    <property type="match status" value="1"/>
</dbReference>
<dbReference type="InterPro" id="IPR053156">
    <property type="entry name" value="T6SS_TssM-like"/>
</dbReference>
<dbReference type="InterPro" id="IPR025743">
    <property type="entry name" value="TssM1_N"/>
</dbReference>
<keyword evidence="2" id="KW-0732">Signal</keyword>
<dbReference type="EMBL" id="SLXD01000003">
    <property type="protein sequence ID" value="TCP04088.1"/>
    <property type="molecule type" value="Genomic_DNA"/>
</dbReference>
<accession>A0A4V2SH80</accession>
<dbReference type="Pfam" id="PF06761">
    <property type="entry name" value="IcmF-related"/>
    <property type="match status" value="1"/>
</dbReference>
<dbReference type="Proteomes" id="UP000295106">
    <property type="component" value="Unassembled WGS sequence"/>
</dbReference>
<dbReference type="AlphaFoldDB" id="A0A4V2SH80"/>
<evidence type="ECO:0000313" key="6">
    <source>
        <dbReference type="EMBL" id="TCP04088.1"/>
    </source>
</evidence>
<dbReference type="OrthoDB" id="9758229at2"/>
<gene>
    <name evidence="6" type="ORF">EV684_103337</name>
</gene>
<comment type="caution">
    <text evidence="6">The sequence shown here is derived from an EMBL/GenBank/DDBJ whole genome shotgun (WGS) entry which is preliminary data.</text>
</comment>
<dbReference type="GeneID" id="99684431"/>